<feature type="domain" description="ZNFX1" evidence="4">
    <location>
        <begin position="73"/>
        <end position="183"/>
    </location>
</feature>
<sequence>MTGNDWTGTSNLPTTDEVLHQSLQRPLQNLSDTKYLDKNRYLEVQHRLLRYEGVEPLLLAVDKVRSNPLMREDPETCIYDKVTCVSLNIIRLGPLARLRFCNLRSDRLIDWSQTQRLTPGSCVAISTAADAFRTLCWVAFVSGKDDKNMEELDTPVIDVELQDAGHLADFVDPRQEFVMVEARSNYFEAVRHVMEGLKQATTETSPLMKYFTGMDCQVGLPRSIQGPESFLDISAAAPNTLKPGTLFLPARGDIPPSLQAATGLDGSQLSALQRMLATDLAIVQGPPGTGKTHISMAALRVLLADRSADDAPIVVTAQKNDTVDELLGRLLASGVQCARLGGQSKNDDVDRCTLVKLREQTRSAKSQELETILNFQRAKAKFIVNRCLPSKRILFLNPKHLEECDILTARQCESLGSVEWNQKIGGPDGKRKQHIPLDEHPFALWLDGRYSVRPEPKAFQMAQVPGDDGLNDALHCHLAEADNSHKRKDTISSQVINFGAWCQVDMVGIVDDLAGSRRPLTDPERAIATRALVQHEDLFKVSAPTRPLVYRLLEERMLRCSQDALRALLEEISTLTHALKAERWVEDFVAIRTSGARVIGCTTTGLTKYRALLAALAPRIMVVEEAAESREANISAALLPSVERLVLIGDHLQLSPHADVMELARPPFNLHISAFERFILRDVSYTMLSDQRRMASEIRAVLNKWYPTLRDHACVRDLPQVPGMGAARALWLDHAHPENGNRYSSKFNAFEARLITGLARYLVAGGVDPARITVLAFYSGQKTYIYNIMQQIPELATLRVLEDGFVTRQGVEVQTVDGYQGKENDVVLLSVVRSPDHKNEARVGFLDRLNRAIVALSRARLLNVVVGNMANLRHCAAARDIWDPVAEAMQVAKKSAVPLVCAVHGKDFPVAATAETWKAPAKMGCGAVCGKMLECGHACHGRCHPQATAHACSCRRTKVLGQGLGMLGVQMQRRDLNAHMDYVVAREVKRESLL</sequence>
<dbReference type="AlphaFoldDB" id="A0A9P8VMK8"/>
<keyword evidence="5" id="KW-0378">Hydrolase</keyword>
<protein>
    <submittedName>
        <fullName evidence="5">P-loop containing nucleoside triphosphate hydrolase protein</fullName>
    </submittedName>
</protein>
<dbReference type="GO" id="GO:0016787">
    <property type="term" value="F:hydrolase activity"/>
    <property type="evidence" value="ECO:0007669"/>
    <property type="project" value="UniProtKB-KW"/>
</dbReference>
<dbReference type="Pfam" id="PF25396">
    <property type="entry name" value="ZNFX1"/>
    <property type="match status" value="1"/>
</dbReference>
<keyword evidence="1" id="KW-0067">ATP-binding</keyword>
<dbReference type="InterPro" id="IPR057373">
    <property type="entry name" value="ZNFX1"/>
</dbReference>
<dbReference type="Gene3D" id="3.40.50.300">
    <property type="entry name" value="P-loop containing nucleotide triphosphate hydrolases"/>
    <property type="match status" value="3"/>
</dbReference>
<evidence type="ECO:0000313" key="5">
    <source>
        <dbReference type="EMBL" id="KAH6697345.1"/>
    </source>
</evidence>
<evidence type="ECO:0000256" key="1">
    <source>
        <dbReference type="ARBA" id="ARBA00022806"/>
    </source>
</evidence>
<evidence type="ECO:0000259" key="4">
    <source>
        <dbReference type="Pfam" id="PF25396"/>
    </source>
</evidence>
<feature type="domain" description="DNA2/NAM7 helicase-like C-terminal" evidence="3">
    <location>
        <begin position="671"/>
        <end position="869"/>
    </location>
</feature>
<proteinExistence type="predicted"/>
<dbReference type="Pfam" id="PF13086">
    <property type="entry name" value="AAA_11"/>
    <property type="match status" value="2"/>
</dbReference>
<dbReference type="InterPro" id="IPR047187">
    <property type="entry name" value="SF1_C_Upf1"/>
</dbReference>
<dbReference type="OrthoDB" id="409395at2759"/>
<keyword evidence="6" id="KW-1185">Reference proteome</keyword>
<reference evidence="5" key="1">
    <citation type="journal article" date="2021" name="Nat. Commun.">
        <title>Genetic determinants of endophytism in the Arabidopsis root mycobiome.</title>
        <authorList>
            <person name="Mesny F."/>
            <person name="Miyauchi S."/>
            <person name="Thiergart T."/>
            <person name="Pickel B."/>
            <person name="Atanasova L."/>
            <person name="Karlsson M."/>
            <person name="Huettel B."/>
            <person name="Barry K.W."/>
            <person name="Haridas S."/>
            <person name="Chen C."/>
            <person name="Bauer D."/>
            <person name="Andreopoulos W."/>
            <person name="Pangilinan J."/>
            <person name="LaButti K."/>
            <person name="Riley R."/>
            <person name="Lipzen A."/>
            <person name="Clum A."/>
            <person name="Drula E."/>
            <person name="Henrissat B."/>
            <person name="Kohler A."/>
            <person name="Grigoriev I.V."/>
            <person name="Martin F.M."/>
            <person name="Hacquard S."/>
        </authorList>
    </citation>
    <scope>NUCLEOTIDE SEQUENCE</scope>
    <source>
        <strain evidence="5">MPI-SDFR-AT-0117</strain>
    </source>
</reference>
<dbReference type="SUPFAM" id="SSF52540">
    <property type="entry name" value="P-loop containing nucleoside triphosphate hydrolases"/>
    <property type="match status" value="1"/>
</dbReference>
<feature type="domain" description="DNA2/NAM7 helicase helicase" evidence="2">
    <location>
        <begin position="593"/>
        <end position="656"/>
    </location>
</feature>
<dbReference type="InterPro" id="IPR041677">
    <property type="entry name" value="DNA2/NAM7_AAA_11"/>
</dbReference>
<feature type="domain" description="DNA2/NAM7 helicase helicase" evidence="2">
    <location>
        <begin position="264"/>
        <end position="370"/>
    </location>
</feature>
<dbReference type="CDD" id="cd06008">
    <property type="entry name" value="NF-X1-zinc-finger"/>
    <property type="match status" value="1"/>
</dbReference>
<dbReference type="InterPro" id="IPR027417">
    <property type="entry name" value="P-loop_NTPase"/>
</dbReference>
<evidence type="ECO:0000259" key="3">
    <source>
        <dbReference type="Pfam" id="PF13087"/>
    </source>
</evidence>
<evidence type="ECO:0000259" key="2">
    <source>
        <dbReference type="Pfam" id="PF13086"/>
    </source>
</evidence>
<dbReference type="Pfam" id="PF13087">
    <property type="entry name" value="AAA_12"/>
    <property type="match status" value="1"/>
</dbReference>
<keyword evidence="1" id="KW-0547">Nucleotide-binding</keyword>
<dbReference type="GO" id="GO:0031380">
    <property type="term" value="C:nuclear RNA-directed RNA polymerase complex"/>
    <property type="evidence" value="ECO:0007669"/>
    <property type="project" value="TreeGrafter"/>
</dbReference>
<evidence type="ECO:0000313" key="6">
    <source>
        <dbReference type="Proteomes" id="UP000770015"/>
    </source>
</evidence>
<dbReference type="InterPro" id="IPR041679">
    <property type="entry name" value="DNA2/NAM7-like_C"/>
</dbReference>
<dbReference type="PANTHER" id="PTHR10887:SF341">
    <property type="entry name" value="NFX1-TYPE ZINC FINGER-CONTAINING PROTEIN 1"/>
    <property type="match status" value="1"/>
</dbReference>
<dbReference type="GO" id="GO:0004386">
    <property type="term" value="F:helicase activity"/>
    <property type="evidence" value="ECO:0007669"/>
    <property type="project" value="InterPro"/>
</dbReference>
<dbReference type="CDD" id="cd18808">
    <property type="entry name" value="SF1_C_Upf1"/>
    <property type="match status" value="1"/>
</dbReference>
<dbReference type="InterPro" id="IPR045055">
    <property type="entry name" value="DNA2/NAM7-like"/>
</dbReference>
<dbReference type="Proteomes" id="UP000770015">
    <property type="component" value="Unassembled WGS sequence"/>
</dbReference>
<dbReference type="PANTHER" id="PTHR10887">
    <property type="entry name" value="DNA2/NAM7 HELICASE FAMILY"/>
    <property type="match status" value="1"/>
</dbReference>
<gene>
    <name evidence="5" type="ORF">F5X68DRAFT_163049</name>
</gene>
<dbReference type="EMBL" id="JAGSXJ010000001">
    <property type="protein sequence ID" value="KAH6697345.1"/>
    <property type="molecule type" value="Genomic_DNA"/>
</dbReference>
<name>A0A9P8VMK8_9PEZI</name>
<organism evidence="5 6">
    <name type="scientific">Plectosphaerella plurivora</name>
    <dbReference type="NCBI Taxonomy" id="936078"/>
    <lineage>
        <taxon>Eukaryota</taxon>
        <taxon>Fungi</taxon>
        <taxon>Dikarya</taxon>
        <taxon>Ascomycota</taxon>
        <taxon>Pezizomycotina</taxon>
        <taxon>Sordariomycetes</taxon>
        <taxon>Hypocreomycetidae</taxon>
        <taxon>Glomerellales</taxon>
        <taxon>Plectosphaerellaceae</taxon>
        <taxon>Plectosphaerella</taxon>
    </lineage>
</organism>
<keyword evidence="1" id="KW-0347">Helicase</keyword>
<dbReference type="GO" id="GO:0031048">
    <property type="term" value="P:regulatory ncRNA-mediated heterochromatin formation"/>
    <property type="evidence" value="ECO:0007669"/>
    <property type="project" value="TreeGrafter"/>
</dbReference>
<accession>A0A9P8VMK8</accession>
<comment type="caution">
    <text evidence="5">The sequence shown here is derived from an EMBL/GenBank/DDBJ whole genome shotgun (WGS) entry which is preliminary data.</text>
</comment>